<dbReference type="InterPro" id="IPR036770">
    <property type="entry name" value="Ankyrin_rpt-contain_sf"/>
</dbReference>
<dbReference type="InterPro" id="IPR000210">
    <property type="entry name" value="BTB/POZ_dom"/>
</dbReference>
<dbReference type="Pfam" id="PF00651">
    <property type="entry name" value="BTB"/>
    <property type="match status" value="1"/>
</dbReference>
<keyword evidence="7" id="KW-1185">Reference proteome</keyword>
<evidence type="ECO:0000259" key="5">
    <source>
        <dbReference type="PROSITE" id="PS50097"/>
    </source>
</evidence>
<dbReference type="CDD" id="cd18501">
    <property type="entry name" value="BACK_ANKFY1_Rank5"/>
    <property type="match status" value="1"/>
</dbReference>
<feature type="repeat" description="ANK" evidence="3">
    <location>
        <begin position="604"/>
        <end position="636"/>
    </location>
</feature>
<keyword evidence="4" id="KW-0175">Coiled coil</keyword>
<feature type="repeat" description="ANK" evidence="3">
    <location>
        <begin position="308"/>
        <end position="340"/>
    </location>
</feature>
<dbReference type="SUPFAM" id="SSF54695">
    <property type="entry name" value="POZ domain"/>
    <property type="match status" value="1"/>
</dbReference>
<evidence type="ECO:0000256" key="4">
    <source>
        <dbReference type="SAM" id="Coils"/>
    </source>
</evidence>
<protein>
    <submittedName>
        <fullName evidence="6">Ankyrin repeat and FYVE domain-containing protein 1</fullName>
    </submittedName>
</protein>
<dbReference type="Proteomes" id="UP000762676">
    <property type="component" value="Unassembled WGS sequence"/>
</dbReference>
<keyword evidence="1" id="KW-0677">Repeat</keyword>
<dbReference type="InterPro" id="IPR002110">
    <property type="entry name" value="Ankyrin_rpt"/>
</dbReference>
<dbReference type="InterPro" id="IPR049763">
    <property type="entry name" value="ANKFY1_BACK"/>
</dbReference>
<reference evidence="6 7" key="1">
    <citation type="journal article" date="2021" name="Elife">
        <title>Chloroplast acquisition without the gene transfer in kleptoplastic sea slugs, Plakobranchus ocellatus.</title>
        <authorList>
            <person name="Maeda T."/>
            <person name="Takahashi S."/>
            <person name="Yoshida T."/>
            <person name="Shimamura S."/>
            <person name="Takaki Y."/>
            <person name="Nagai Y."/>
            <person name="Toyoda A."/>
            <person name="Suzuki Y."/>
            <person name="Arimoto A."/>
            <person name="Ishii H."/>
            <person name="Satoh N."/>
            <person name="Nishiyama T."/>
            <person name="Hasebe M."/>
            <person name="Maruyama T."/>
            <person name="Minagawa J."/>
            <person name="Obokata J."/>
            <person name="Shigenobu S."/>
        </authorList>
    </citation>
    <scope>NUCLEOTIDE SEQUENCE [LARGE SCALE GENOMIC DNA]</scope>
</reference>
<keyword evidence="2 3" id="KW-0040">ANK repeat</keyword>
<feature type="repeat" description="ANK" evidence="3">
    <location>
        <begin position="886"/>
        <end position="918"/>
    </location>
</feature>
<feature type="repeat" description="ANK" evidence="3">
    <location>
        <begin position="703"/>
        <end position="731"/>
    </location>
</feature>
<name>A0AAV4FVC4_9GAST</name>
<feature type="repeat" description="ANK" evidence="3">
    <location>
        <begin position="471"/>
        <end position="503"/>
    </location>
</feature>
<dbReference type="SMART" id="SM00225">
    <property type="entry name" value="BTB"/>
    <property type="match status" value="1"/>
</dbReference>
<comment type="caution">
    <text evidence="6">The sequence shown here is derived from an EMBL/GenBank/DDBJ whole genome shotgun (WGS) entry which is preliminary data.</text>
</comment>
<proteinExistence type="predicted"/>
<dbReference type="SUPFAM" id="SSF48403">
    <property type="entry name" value="Ankyrin repeat"/>
    <property type="match status" value="3"/>
</dbReference>
<feature type="repeat" description="ANK" evidence="3">
    <location>
        <begin position="785"/>
        <end position="817"/>
    </location>
</feature>
<organism evidence="6 7">
    <name type="scientific">Elysia marginata</name>
    <dbReference type="NCBI Taxonomy" id="1093978"/>
    <lineage>
        <taxon>Eukaryota</taxon>
        <taxon>Metazoa</taxon>
        <taxon>Spiralia</taxon>
        <taxon>Lophotrochozoa</taxon>
        <taxon>Mollusca</taxon>
        <taxon>Gastropoda</taxon>
        <taxon>Heterobranchia</taxon>
        <taxon>Euthyneura</taxon>
        <taxon>Panpulmonata</taxon>
        <taxon>Sacoglossa</taxon>
        <taxon>Placobranchoidea</taxon>
        <taxon>Plakobranchidae</taxon>
        <taxon>Elysia</taxon>
    </lineage>
</organism>
<dbReference type="Pfam" id="PF12796">
    <property type="entry name" value="Ank_2"/>
    <property type="match status" value="7"/>
</dbReference>
<feature type="repeat" description="ANK" evidence="3">
    <location>
        <begin position="954"/>
        <end position="986"/>
    </location>
</feature>
<dbReference type="PROSITE" id="PS50297">
    <property type="entry name" value="ANK_REP_REGION"/>
    <property type="match status" value="5"/>
</dbReference>
<sequence>MPTHTVEIKLCIILISPPFKPDEVSKLQSHLSLLREEYVKLQNKLANTERKCQVALAQAGVNGETQDGFVSRLLKFIADLFDKEQYSDLIIQLEGQQDVKAHKFILSARSDYWGVPDLSLVSVLDLTDIQHDVAYSLIRWIYTNEINIKAHDSFLLELLRAATRFKLEELRKRCENGLMSFVNMKNCIKFYQTAEEMQAEVLKSHCSELISNHWNEFTSEDFASMPAPLLYEMFKAKTEYPLHTAIRIEREDVVFLYLIEYDAELSLKVNEVDNKGDLPLDLALKSKQRSMALNLVSNRADVNRKDNAGRCLLHKAIQRGDEASAEFLINNKCDVNIVTHLDKETPLHRVASFDPKLTEKSVMEGMSRIAKVLLQHKADINVQDATGSTPLHNAIMSRNEDVFKTLLESGKVNLEIKNSEGYTPLWVALQQQAESPTEEEAGTSELVYGQSSLAAQLIRAGASPDAVEPESGNSLLHMAARNSYQAAAIFLAQHGAAVSLSNFKGETPLHVACETGLTDLVRVLLESGANPNAQTLRPSTSSVAALGMDDNNAHVFQQTPLHLALAQGYHSIVQIFLDVKAELSKSPGGSSGRILPNFNVKDSQGQTVLGLALWNHMLDMADQLIKGGANINEKNAEGMTLLHQALETQDTNSALFLMDHLADLESVSPEGQTVIQHAISRHLPQVVKALCDRGVNKDIMDTEGNCPLWQALDSGQEDIAETLVQSGCDVDLWMPSSEGYYHTLLHRALDQNNEAIACFLIRSGCDKNSPRRPGPNGEGGDEGRDLQTPLHLACCWGLELTVQCLMELNADVNTQDADGKAPIHVAIENQFPVVISLLLSHPGLLLNVRDKKGHSPFAAAMTMKDNKAAQAILNREPTAAEQVDNRGRNFLHTAIQAKDIESVLFLMSVNADLNSRTQDSHNLTPLHLAVLTGSEILVRNLLLAGALVDERTKSCETALLLAASRDCSSICSILIDSGADVDATDENLNNALHRAVYNGNLSTVKILLTESHINAEALNAKGQNPLHVLGQYGKDTAAAMFELFRETMPDFPIDRPDNNGNTGK</sequence>
<dbReference type="PANTHER" id="PTHR24198">
    <property type="entry name" value="ANKYRIN REPEAT AND PROTEIN KINASE DOMAIN-CONTAINING PROTEIN"/>
    <property type="match status" value="1"/>
</dbReference>
<evidence type="ECO:0000256" key="1">
    <source>
        <dbReference type="ARBA" id="ARBA00022737"/>
    </source>
</evidence>
<dbReference type="PRINTS" id="PR01415">
    <property type="entry name" value="ANKYRIN"/>
</dbReference>
<dbReference type="EMBL" id="BMAT01000957">
    <property type="protein sequence ID" value="GFR77207.1"/>
    <property type="molecule type" value="Genomic_DNA"/>
</dbReference>
<dbReference type="PANTHER" id="PTHR24198:SF165">
    <property type="entry name" value="ANKYRIN REPEAT-CONTAINING PROTEIN-RELATED"/>
    <property type="match status" value="1"/>
</dbReference>
<evidence type="ECO:0000256" key="2">
    <source>
        <dbReference type="ARBA" id="ARBA00023043"/>
    </source>
</evidence>
<feature type="repeat" description="ANK" evidence="3">
    <location>
        <begin position="556"/>
        <end position="588"/>
    </location>
</feature>
<dbReference type="PROSITE" id="PS50097">
    <property type="entry name" value="BTB"/>
    <property type="match status" value="1"/>
</dbReference>
<dbReference type="PROSITE" id="PS50088">
    <property type="entry name" value="ANK_REPEAT"/>
    <property type="match status" value="12"/>
</dbReference>
<accession>A0AAV4FVC4</accession>
<feature type="repeat" description="ANK" evidence="3">
    <location>
        <begin position="921"/>
        <end position="953"/>
    </location>
</feature>
<feature type="domain" description="BTB" evidence="5">
    <location>
        <begin position="87"/>
        <end position="150"/>
    </location>
</feature>
<feature type="repeat" description="ANK" evidence="3">
    <location>
        <begin position="504"/>
        <end position="536"/>
    </location>
</feature>
<gene>
    <name evidence="6" type="ORF">ElyMa_000503500</name>
</gene>
<dbReference type="InterPro" id="IPR049765">
    <property type="entry name" value="ANFY1_BTB_POZ"/>
</dbReference>
<dbReference type="Gene3D" id="1.25.40.20">
    <property type="entry name" value="Ankyrin repeat-containing domain"/>
    <property type="match status" value="5"/>
</dbReference>
<evidence type="ECO:0000313" key="6">
    <source>
        <dbReference type="EMBL" id="GFR77207.1"/>
    </source>
</evidence>
<evidence type="ECO:0000256" key="3">
    <source>
        <dbReference type="PROSITE-ProRule" id="PRU00023"/>
    </source>
</evidence>
<feature type="repeat" description="ANK" evidence="3">
    <location>
        <begin position="386"/>
        <end position="410"/>
    </location>
</feature>
<feature type="repeat" description="ANK" evidence="3">
    <location>
        <begin position="275"/>
        <end position="307"/>
    </location>
</feature>
<dbReference type="AlphaFoldDB" id="A0AAV4FVC4"/>
<dbReference type="SMART" id="SM00248">
    <property type="entry name" value="ANK"/>
    <property type="match status" value="21"/>
</dbReference>
<dbReference type="CDD" id="cd18303">
    <property type="entry name" value="BTB_POZ_Rank-5"/>
    <property type="match status" value="1"/>
</dbReference>
<dbReference type="Gene3D" id="3.30.710.10">
    <property type="entry name" value="Potassium Channel Kv1.1, Chain A"/>
    <property type="match status" value="1"/>
</dbReference>
<dbReference type="InterPro" id="IPR011333">
    <property type="entry name" value="SKP1/BTB/POZ_sf"/>
</dbReference>
<evidence type="ECO:0000313" key="7">
    <source>
        <dbReference type="Proteomes" id="UP000762676"/>
    </source>
</evidence>
<feature type="coiled-coil region" evidence="4">
    <location>
        <begin position="24"/>
        <end position="58"/>
    </location>
</feature>